<dbReference type="AlphaFoldDB" id="A0A090QKG5"/>
<dbReference type="PANTHER" id="PTHR37512:SF1">
    <property type="entry name" value="NADR_TTD14 AAA DOMAIN-CONTAINING PROTEIN"/>
    <property type="match status" value="1"/>
</dbReference>
<evidence type="ECO:0000313" key="2">
    <source>
        <dbReference type="EMBL" id="GAK95976.1"/>
    </source>
</evidence>
<dbReference type="PANTHER" id="PTHR37512">
    <property type="entry name" value="TRIFUNCTIONAL NAD BIOSYNTHESIS/REGULATOR PROTEIN NADR"/>
    <property type="match status" value="1"/>
</dbReference>
<dbReference type="RefSeq" id="WP_042276842.1">
    <property type="nucleotide sequence ID" value="NZ_BBML01000001.1"/>
</dbReference>
<dbReference type="EMBL" id="BBML01000001">
    <property type="protein sequence ID" value="GAK95976.1"/>
    <property type="molecule type" value="Genomic_DNA"/>
</dbReference>
<comment type="caution">
    <text evidence="2">The sequence shown here is derived from an EMBL/GenBank/DDBJ whole genome shotgun (WGS) entry which is preliminary data.</text>
</comment>
<dbReference type="EC" id="2.7.1.22" evidence="2"/>
<evidence type="ECO:0000313" key="3">
    <source>
        <dbReference type="Proteomes" id="UP000029221"/>
    </source>
</evidence>
<feature type="domain" description="NadR/Ttd14 AAA" evidence="1">
    <location>
        <begin position="14"/>
        <end position="172"/>
    </location>
</feature>
<dbReference type="InterPro" id="IPR038727">
    <property type="entry name" value="NadR/Ttd14_AAA_dom"/>
</dbReference>
<dbReference type="InterPro" id="IPR027417">
    <property type="entry name" value="P-loop_NTPase"/>
</dbReference>
<proteinExistence type="predicted"/>
<dbReference type="GO" id="GO:0050262">
    <property type="term" value="F:ribosylnicotinamide kinase activity"/>
    <property type="evidence" value="ECO:0007669"/>
    <property type="project" value="UniProtKB-EC"/>
</dbReference>
<organism evidence="2 3">
    <name type="scientific">Nonlabens tegetincola</name>
    <dbReference type="NCBI Taxonomy" id="323273"/>
    <lineage>
        <taxon>Bacteria</taxon>
        <taxon>Pseudomonadati</taxon>
        <taxon>Bacteroidota</taxon>
        <taxon>Flavobacteriia</taxon>
        <taxon>Flavobacteriales</taxon>
        <taxon>Flavobacteriaceae</taxon>
        <taxon>Nonlabens</taxon>
    </lineage>
</organism>
<accession>A0A090QKG5</accession>
<dbReference type="eggNOG" id="COG3172">
    <property type="taxonomic scope" value="Bacteria"/>
</dbReference>
<sequence length="185" mass="21481">MEEIPKQLNYQGKRIVLYGPESTGKSTIAQELALHYNSIFIPEFAREYLQRKWDESKHVCTLQDLKPIAVGQRNLENQSTLKGSHYVFCDTDILETYVYSLAYFNQVPLSIEKAVHESHYDLYLLMDVDISWVKDDLRDKPEEREEMFHKFEAALQTFNKPYKLISGKGSERLKNAIAAIDSLSI</sequence>
<keyword evidence="2" id="KW-0418">Kinase</keyword>
<name>A0A090QKG5_9FLAO</name>
<dbReference type="SUPFAM" id="SSF52540">
    <property type="entry name" value="P-loop containing nucleoside triphosphate hydrolases"/>
    <property type="match status" value="1"/>
</dbReference>
<dbReference type="Gene3D" id="3.40.50.300">
    <property type="entry name" value="P-loop containing nucleotide triphosphate hydrolases"/>
    <property type="match status" value="1"/>
</dbReference>
<dbReference type="Pfam" id="PF13521">
    <property type="entry name" value="AAA_28"/>
    <property type="match status" value="1"/>
</dbReference>
<keyword evidence="3" id="KW-1185">Reference proteome</keyword>
<dbReference type="InterPro" id="IPR052735">
    <property type="entry name" value="NAD_biosynth-regulator"/>
</dbReference>
<gene>
    <name evidence="2" type="ORF">JCM19294_2758</name>
</gene>
<dbReference type="STRING" id="319236.BST91_11005"/>
<dbReference type="Proteomes" id="UP000029221">
    <property type="component" value="Unassembled WGS sequence"/>
</dbReference>
<evidence type="ECO:0000259" key="1">
    <source>
        <dbReference type="Pfam" id="PF13521"/>
    </source>
</evidence>
<protein>
    <submittedName>
        <fullName evidence="2">Ribosylnicotinamide kinase</fullName>
        <ecNumber evidence="2">2.7.1.22</ecNumber>
    </submittedName>
</protein>
<reference evidence="2" key="1">
    <citation type="journal article" date="2014" name="Genome Announc.">
        <title>Draft Genome Sequences of Marine Flavobacterium Nonlabens Strains NR17, NR24, NR27, NR32, NR33, and Ara13.</title>
        <authorList>
            <person name="Nakanishi M."/>
            <person name="Meirelles P."/>
            <person name="Suzuki R."/>
            <person name="Takatani N."/>
            <person name="Mino S."/>
            <person name="Suda W."/>
            <person name="Oshima K."/>
            <person name="Hattori M."/>
            <person name="Ohkuma M."/>
            <person name="Hosokawa M."/>
            <person name="Miyashita K."/>
            <person name="Thompson F.L."/>
            <person name="Niwa A."/>
            <person name="Sawabe T."/>
            <person name="Sawabe T."/>
        </authorList>
    </citation>
    <scope>NUCLEOTIDE SEQUENCE [LARGE SCALE GENOMIC DNA]</scope>
    <source>
        <strain evidence="2">JCM 19294</strain>
    </source>
</reference>
<keyword evidence="2" id="KW-0808">Transferase</keyword>